<name>A0A6C0HMV2_9ZZZZ</name>
<dbReference type="EMBL" id="MN739983">
    <property type="protein sequence ID" value="QHT81466.1"/>
    <property type="molecule type" value="Genomic_DNA"/>
</dbReference>
<evidence type="ECO:0000313" key="1">
    <source>
        <dbReference type="EMBL" id="QHT81466.1"/>
    </source>
</evidence>
<proteinExistence type="predicted"/>
<organism evidence="1">
    <name type="scientific">viral metagenome</name>
    <dbReference type="NCBI Taxonomy" id="1070528"/>
    <lineage>
        <taxon>unclassified sequences</taxon>
        <taxon>metagenomes</taxon>
        <taxon>organismal metagenomes</taxon>
    </lineage>
</organism>
<dbReference type="AlphaFoldDB" id="A0A6C0HMV2"/>
<protein>
    <submittedName>
        <fullName evidence="1">Uncharacterized protein</fullName>
    </submittedName>
</protein>
<reference evidence="1" key="1">
    <citation type="journal article" date="2020" name="Nature">
        <title>Giant virus diversity and host interactions through global metagenomics.</title>
        <authorList>
            <person name="Schulz F."/>
            <person name="Roux S."/>
            <person name="Paez-Espino D."/>
            <person name="Jungbluth S."/>
            <person name="Walsh D.A."/>
            <person name="Denef V.J."/>
            <person name="McMahon K.D."/>
            <person name="Konstantinidis K.T."/>
            <person name="Eloe-Fadrosh E.A."/>
            <person name="Kyrpides N.C."/>
            <person name="Woyke T."/>
        </authorList>
    </citation>
    <scope>NUCLEOTIDE SEQUENCE</scope>
    <source>
        <strain evidence="1">GVMAG-M-3300023184-13</strain>
    </source>
</reference>
<sequence>MDKVKTLEKTVSSATTEFYKSLYKWCNCTALANTDIIIAKCYNNEKEASMNAEKVMDKYDYLDIKVVKINKLYPEFIQTYLISQEFNKKTIFVDENTY</sequence>
<accession>A0A6C0HMV2</accession>